<evidence type="ECO:0000256" key="16">
    <source>
        <dbReference type="ARBA" id="ARBA00083635"/>
    </source>
</evidence>
<comment type="catalytic activity">
    <reaction evidence="9">
        <text>dITP + H2O = dIMP + diphosphate + H(+)</text>
        <dbReference type="Rhea" id="RHEA:28342"/>
        <dbReference type="ChEBI" id="CHEBI:15377"/>
        <dbReference type="ChEBI" id="CHEBI:15378"/>
        <dbReference type="ChEBI" id="CHEBI:33019"/>
        <dbReference type="ChEBI" id="CHEBI:61194"/>
        <dbReference type="ChEBI" id="CHEBI:61382"/>
        <dbReference type="EC" id="3.6.1.66"/>
    </reaction>
</comment>
<evidence type="ECO:0000256" key="12">
    <source>
        <dbReference type="ARBA" id="ARBA00071289"/>
    </source>
</evidence>
<dbReference type="Gene3D" id="3.90.950.10">
    <property type="match status" value="1"/>
</dbReference>
<gene>
    <name evidence="18" type="ORF">FA14DRAFT_177771</name>
</gene>
<dbReference type="PANTHER" id="PTHR11067">
    <property type="entry name" value="INOSINE TRIPHOSPHATE PYROPHOSPHATASE/HAM1 PROTEIN"/>
    <property type="match status" value="1"/>
</dbReference>
<evidence type="ECO:0000256" key="17">
    <source>
        <dbReference type="RuleBase" id="RU003781"/>
    </source>
</evidence>
<dbReference type="PANTHER" id="PTHR11067:SF9">
    <property type="entry name" value="INOSINE TRIPHOSPHATE PYROPHOSPHATASE"/>
    <property type="match status" value="1"/>
</dbReference>
<dbReference type="GO" id="GO:0009117">
    <property type="term" value="P:nucleotide metabolic process"/>
    <property type="evidence" value="ECO:0007669"/>
    <property type="project" value="UniProtKB-KW"/>
</dbReference>
<sequence>MPLLNPKEHSPLLVASHNKGKISEFRELLQPLGFQVVSAADKGLDEPEETGTTFEANAQIKSLASAKSTGLLALSDDSGLAVDALNGDPGIYSARWAGPSKDFAKAMKDVHDKLVQAGATTPESRKAKFVAVLSLAKPDGTTKEFRGEVQGTIVWPPRGAKGFGYDPFFLPDGYDRTFGEMTSDEKHGWKPGQSNALSHRARAFKLFAKDALGVE</sequence>
<dbReference type="InParanoid" id="A0A316VQR1"/>
<proteinExistence type="inferred from homology"/>
<dbReference type="InterPro" id="IPR029001">
    <property type="entry name" value="ITPase-like_fam"/>
</dbReference>
<dbReference type="FunCoup" id="A0A316VQR1">
    <property type="interactions" value="513"/>
</dbReference>
<evidence type="ECO:0000256" key="7">
    <source>
        <dbReference type="ARBA" id="ARBA00022842"/>
    </source>
</evidence>
<evidence type="ECO:0000256" key="2">
    <source>
        <dbReference type="ARBA" id="ARBA00008023"/>
    </source>
</evidence>
<organism evidence="18 19">
    <name type="scientific">Meira miltonrushii</name>
    <dbReference type="NCBI Taxonomy" id="1280837"/>
    <lineage>
        <taxon>Eukaryota</taxon>
        <taxon>Fungi</taxon>
        <taxon>Dikarya</taxon>
        <taxon>Basidiomycota</taxon>
        <taxon>Ustilaginomycotina</taxon>
        <taxon>Exobasidiomycetes</taxon>
        <taxon>Exobasidiales</taxon>
        <taxon>Brachybasidiaceae</taxon>
        <taxon>Meira</taxon>
    </lineage>
</organism>
<keyword evidence="19" id="KW-1185">Reference proteome</keyword>
<dbReference type="GeneID" id="37022550"/>
<protein>
    <recommendedName>
        <fullName evidence="12">dITP/XTP pyrophosphatase</fullName>
        <ecNumber evidence="11">3.6.1.66</ecNumber>
    </recommendedName>
    <alternativeName>
        <fullName evidence="13">Non-canonical purine NTP pyrophosphatase</fullName>
    </alternativeName>
    <alternativeName>
        <fullName evidence="14">Non-standard purine NTP pyrophosphatase</fullName>
    </alternativeName>
    <alternativeName>
        <fullName evidence="16">Nucleoside-triphosphate diphosphatase</fullName>
    </alternativeName>
    <alternativeName>
        <fullName evidence="15">Nucleoside-triphosphate pyrophosphatase</fullName>
    </alternativeName>
</protein>
<dbReference type="GO" id="GO:0017111">
    <property type="term" value="F:ribonucleoside triphosphate phosphatase activity"/>
    <property type="evidence" value="ECO:0007669"/>
    <property type="project" value="InterPro"/>
</dbReference>
<dbReference type="GO" id="GO:0005829">
    <property type="term" value="C:cytosol"/>
    <property type="evidence" value="ECO:0007669"/>
    <property type="project" value="TreeGrafter"/>
</dbReference>
<dbReference type="Pfam" id="PF01725">
    <property type="entry name" value="Ham1p_like"/>
    <property type="match status" value="1"/>
</dbReference>
<dbReference type="HAMAP" id="MF_01405">
    <property type="entry name" value="Non_canon_purine_NTPase"/>
    <property type="match status" value="1"/>
</dbReference>
<evidence type="ECO:0000313" key="19">
    <source>
        <dbReference type="Proteomes" id="UP000245771"/>
    </source>
</evidence>
<keyword evidence="8" id="KW-0546">Nucleotide metabolism</keyword>
<comment type="catalytic activity">
    <reaction evidence="10">
        <text>XTP + H2O = XMP + diphosphate + H(+)</text>
        <dbReference type="Rhea" id="RHEA:28610"/>
        <dbReference type="ChEBI" id="CHEBI:15377"/>
        <dbReference type="ChEBI" id="CHEBI:15378"/>
        <dbReference type="ChEBI" id="CHEBI:33019"/>
        <dbReference type="ChEBI" id="CHEBI:57464"/>
        <dbReference type="ChEBI" id="CHEBI:61314"/>
        <dbReference type="EC" id="3.6.1.66"/>
    </reaction>
</comment>
<evidence type="ECO:0000256" key="4">
    <source>
        <dbReference type="ARBA" id="ARBA00022723"/>
    </source>
</evidence>
<dbReference type="Proteomes" id="UP000245771">
    <property type="component" value="Unassembled WGS sequence"/>
</dbReference>
<comment type="similarity">
    <text evidence="2 17">Belongs to the HAM1 NTPase family.</text>
</comment>
<evidence type="ECO:0000256" key="13">
    <source>
        <dbReference type="ARBA" id="ARBA00075987"/>
    </source>
</evidence>
<reference evidence="18 19" key="1">
    <citation type="journal article" date="2018" name="Mol. Biol. Evol.">
        <title>Broad Genomic Sampling Reveals a Smut Pathogenic Ancestry of the Fungal Clade Ustilaginomycotina.</title>
        <authorList>
            <person name="Kijpornyongpan T."/>
            <person name="Mondo S.J."/>
            <person name="Barry K."/>
            <person name="Sandor L."/>
            <person name="Lee J."/>
            <person name="Lipzen A."/>
            <person name="Pangilinan J."/>
            <person name="LaButti K."/>
            <person name="Hainaut M."/>
            <person name="Henrissat B."/>
            <person name="Grigoriev I.V."/>
            <person name="Spatafora J.W."/>
            <person name="Aime M.C."/>
        </authorList>
    </citation>
    <scope>NUCLEOTIDE SEQUENCE [LARGE SCALE GENOMIC DNA]</scope>
    <source>
        <strain evidence="18 19">MCA 3882</strain>
    </source>
</reference>
<evidence type="ECO:0000256" key="9">
    <source>
        <dbReference type="ARBA" id="ARBA00051875"/>
    </source>
</evidence>
<dbReference type="GO" id="GO:0036220">
    <property type="term" value="F:ITP diphosphatase activity"/>
    <property type="evidence" value="ECO:0007669"/>
    <property type="project" value="UniProtKB-EC"/>
</dbReference>
<accession>A0A316VQR1</accession>
<dbReference type="InterPro" id="IPR002637">
    <property type="entry name" value="RdgB/HAM1"/>
</dbReference>
<dbReference type="InterPro" id="IPR020922">
    <property type="entry name" value="dITP/XTP_pyrophosphatase"/>
</dbReference>
<comment type="cofactor">
    <cofactor evidence="1">
        <name>Mg(2+)</name>
        <dbReference type="ChEBI" id="CHEBI:18420"/>
    </cofactor>
</comment>
<dbReference type="EMBL" id="KZ819602">
    <property type="protein sequence ID" value="PWN38501.1"/>
    <property type="molecule type" value="Genomic_DNA"/>
</dbReference>
<dbReference type="GO" id="GO:0046872">
    <property type="term" value="F:metal ion binding"/>
    <property type="evidence" value="ECO:0007669"/>
    <property type="project" value="UniProtKB-KW"/>
</dbReference>
<dbReference type="NCBIfam" id="TIGR00042">
    <property type="entry name" value="RdgB/HAM1 family non-canonical purine NTP pyrophosphatase"/>
    <property type="match status" value="1"/>
</dbReference>
<dbReference type="STRING" id="1280837.A0A316VQR1"/>
<evidence type="ECO:0000256" key="3">
    <source>
        <dbReference type="ARBA" id="ARBA00011738"/>
    </source>
</evidence>
<evidence type="ECO:0000256" key="15">
    <source>
        <dbReference type="ARBA" id="ARBA00083186"/>
    </source>
</evidence>
<dbReference type="GO" id="GO:0000166">
    <property type="term" value="F:nucleotide binding"/>
    <property type="evidence" value="ECO:0007669"/>
    <property type="project" value="UniProtKB-KW"/>
</dbReference>
<keyword evidence="6 17" id="KW-0378">Hydrolase</keyword>
<dbReference type="EC" id="3.6.1.66" evidence="11"/>
<keyword evidence="7" id="KW-0460">Magnesium</keyword>
<dbReference type="FunFam" id="3.90.950.10:FF:000001">
    <property type="entry name" value="dITP/XTP pyrophosphatase"/>
    <property type="match status" value="1"/>
</dbReference>
<evidence type="ECO:0000256" key="5">
    <source>
        <dbReference type="ARBA" id="ARBA00022741"/>
    </source>
</evidence>
<dbReference type="CDD" id="cd00515">
    <property type="entry name" value="HAM1"/>
    <property type="match status" value="1"/>
</dbReference>
<evidence type="ECO:0000256" key="8">
    <source>
        <dbReference type="ARBA" id="ARBA00023080"/>
    </source>
</evidence>
<dbReference type="SUPFAM" id="SSF52972">
    <property type="entry name" value="ITPase-like"/>
    <property type="match status" value="1"/>
</dbReference>
<keyword evidence="4" id="KW-0479">Metal-binding</keyword>
<evidence type="ECO:0000256" key="1">
    <source>
        <dbReference type="ARBA" id="ARBA00001946"/>
    </source>
</evidence>
<evidence type="ECO:0000256" key="11">
    <source>
        <dbReference type="ARBA" id="ARBA00066468"/>
    </source>
</evidence>
<evidence type="ECO:0000256" key="10">
    <source>
        <dbReference type="ARBA" id="ARBA00052017"/>
    </source>
</evidence>
<name>A0A316VQR1_9BASI</name>
<comment type="subunit">
    <text evidence="3">Homodimer.</text>
</comment>
<evidence type="ECO:0000256" key="14">
    <source>
        <dbReference type="ARBA" id="ARBA00078805"/>
    </source>
</evidence>
<keyword evidence="5" id="KW-0547">Nucleotide-binding</keyword>
<dbReference type="GO" id="GO:0035870">
    <property type="term" value="F:dITP diphosphatase activity"/>
    <property type="evidence" value="ECO:0007669"/>
    <property type="project" value="UniProtKB-ARBA"/>
</dbReference>
<dbReference type="RefSeq" id="XP_025358803.1">
    <property type="nucleotide sequence ID" value="XM_025500769.1"/>
</dbReference>
<evidence type="ECO:0000256" key="6">
    <source>
        <dbReference type="ARBA" id="ARBA00022801"/>
    </source>
</evidence>
<dbReference type="OrthoDB" id="6288734at2759"/>
<dbReference type="AlphaFoldDB" id="A0A316VQR1"/>
<dbReference type="GO" id="GO:0036222">
    <property type="term" value="F:XTP diphosphatase activity"/>
    <property type="evidence" value="ECO:0007669"/>
    <property type="project" value="UniProtKB-ARBA"/>
</dbReference>
<dbReference type="GO" id="GO:0009146">
    <property type="term" value="P:purine nucleoside triphosphate catabolic process"/>
    <property type="evidence" value="ECO:0007669"/>
    <property type="project" value="UniProtKB-ARBA"/>
</dbReference>
<evidence type="ECO:0000313" key="18">
    <source>
        <dbReference type="EMBL" id="PWN38501.1"/>
    </source>
</evidence>